<gene>
    <name evidence="2" type="ORF">C0Q70_19291</name>
</gene>
<organism evidence="2 3">
    <name type="scientific">Pomacea canaliculata</name>
    <name type="common">Golden apple snail</name>
    <dbReference type="NCBI Taxonomy" id="400727"/>
    <lineage>
        <taxon>Eukaryota</taxon>
        <taxon>Metazoa</taxon>
        <taxon>Spiralia</taxon>
        <taxon>Lophotrochozoa</taxon>
        <taxon>Mollusca</taxon>
        <taxon>Gastropoda</taxon>
        <taxon>Caenogastropoda</taxon>
        <taxon>Architaenioglossa</taxon>
        <taxon>Ampullarioidea</taxon>
        <taxon>Ampullariidae</taxon>
        <taxon>Pomacea</taxon>
    </lineage>
</organism>
<name>A0A2T7NIZ6_POMCA</name>
<feature type="compositionally biased region" description="Polar residues" evidence="1">
    <location>
        <begin position="180"/>
        <end position="190"/>
    </location>
</feature>
<protein>
    <submittedName>
        <fullName evidence="2">Uncharacterized protein</fullName>
    </submittedName>
</protein>
<evidence type="ECO:0000313" key="2">
    <source>
        <dbReference type="EMBL" id="PVD21125.1"/>
    </source>
</evidence>
<feature type="region of interest" description="Disordered" evidence="1">
    <location>
        <begin position="101"/>
        <end position="223"/>
    </location>
</feature>
<sequence>MSADGRIRKKIVEDASAGAFSIAFLLHLLFAANKEARKLSSIHGDRDYTGRDVLGGARELQGVARLFSSTCVPTPSQTLPPPPCTLLSTHTHRETPTHGFVSHCHVQESRGGGGEGETTRRTGHPPHGGGAEGRACTHEPQTRAHGYSQCRAASPEPKGGQKKTQLHSATGGRADEQGQSRKGGSPSPSTEGEKKRERIRRNNGTGSDKKEEREKERENQAAQ</sequence>
<feature type="compositionally biased region" description="Basic and acidic residues" evidence="1">
    <location>
        <begin position="207"/>
        <end position="223"/>
    </location>
</feature>
<evidence type="ECO:0000313" key="3">
    <source>
        <dbReference type="Proteomes" id="UP000245119"/>
    </source>
</evidence>
<dbReference type="AlphaFoldDB" id="A0A2T7NIZ6"/>
<comment type="caution">
    <text evidence="2">The sequence shown here is derived from an EMBL/GenBank/DDBJ whole genome shotgun (WGS) entry which is preliminary data.</text>
</comment>
<reference evidence="2 3" key="1">
    <citation type="submission" date="2018-04" db="EMBL/GenBank/DDBJ databases">
        <title>The genome of golden apple snail Pomacea canaliculata provides insight into stress tolerance and invasive adaptation.</title>
        <authorList>
            <person name="Liu C."/>
            <person name="Liu B."/>
            <person name="Ren Y."/>
            <person name="Zhang Y."/>
            <person name="Wang H."/>
            <person name="Li S."/>
            <person name="Jiang F."/>
            <person name="Yin L."/>
            <person name="Zhang G."/>
            <person name="Qian W."/>
            <person name="Fan W."/>
        </authorList>
    </citation>
    <scope>NUCLEOTIDE SEQUENCE [LARGE SCALE GENOMIC DNA]</scope>
    <source>
        <strain evidence="2">SZHN2017</strain>
        <tissue evidence="2">Muscle</tissue>
    </source>
</reference>
<keyword evidence="3" id="KW-1185">Reference proteome</keyword>
<dbReference type="Proteomes" id="UP000245119">
    <property type="component" value="Linkage Group LG12"/>
</dbReference>
<evidence type="ECO:0000256" key="1">
    <source>
        <dbReference type="SAM" id="MobiDB-lite"/>
    </source>
</evidence>
<dbReference type="EMBL" id="PZQS01000012">
    <property type="protein sequence ID" value="PVD21125.1"/>
    <property type="molecule type" value="Genomic_DNA"/>
</dbReference>
<accession>A0A2T7NIZ6</accession>
<proteinExistence type="predicted"/>